<dbReference type="InterPro" id="IPR011060">
    <property type="entry name" value="RibuloseP-bd_barrel"/>
</dbReference>
<dbReference type="GO" id="GO:0004590">
    <property type="term" value="F:orotidine-5'-phosphate decarboxylase activity"/>
    <property type="evidence" value="ECO:0007669"/>
    <property type="project" value="InterPro"/>
</dbReference>
<proteinExistence type="inferred from homology"/>
<dbReference type="CDD" id="cd04726">
    <property type="entry name" value="KGPDC_HPS"/>
    <property type="match status" value="1"/>
</dbReference>
<protein>
    <recommendedName>
        <fullName evidence="4">3-hexulose-6-phosphate synthase</fullName>
        <ecNumber evidence="4">4.1.2.43</ecNumber>
    </recommendedName>
</protein>
<dbReference type="GO" id="GO:0019647">
    <property type="term" value="P:formaldehyde assimilation via ribulose monophosphate cycle"/>
    <property type="evidence" value="ECO:0007669"/>
    <property type="project" value="UniProtKB-UniPathway"/>
</dbReference>
<keyword evidence="6" id="KW-0456">Lyase</keyword>
<dbReference type="HOGENOM" id="CLU_081825_1_0_9"/>
<evidence type="ECO:0000256" key="4">
    <source>
        <dbReference type="ARBA" id="ARBA00012890"/>
    </source>
</evidence>
<evidence type="ECO:0000256" key="3">
    <source>
        <dbReference type="ARBA" id="ARBA00006350"/>
    </source>
</evidence>
<dbReference type="GO" id="GO:0019854">
    <property type="term" value="P:L-ascorbic acid catabolic process"/>
    <property type="evidence" value="ECO:0007669"/>
    <property type="project" value="TreeGrafter"/>
</dbReference>
<reference evidence="9 10" key="1">
    <citation type="submission" date="2013-02" db="EMBL/GenBank/DDBJ databases">
        <title>The Genome Sequence of Enterococcus pallens BAA-351.</title>
        <authorList>
            <consortium name="The Broad Institute Genome Sequencing Platform"/>
            <consortium name="The Broad Institute Genome Sequencing Center for Infectious Disease"/>
            <person name="Earl A.M."/>
            <person name="Gilmore M.S."/>
            <person name="Lebreton F."/>
            <person name="Walker B."/>
            <person name="Young S.K."/>
            <person name="Zeng Q."/>
            <person name="Gargeya S."/>
            <person name="Fitzgerald M."/>
            <person name="Haas B."/>
            <person name="Abouelleil A."/>
            <person name="Alvarado L."/>
            <person name="Arachchi H.M."/>
            <person name="Berlin A.M."/>
            <person name="Chapman S.B."/>
            <person name="Dewar J."/>
            <person name="Goldberg J."/>
            <person name="Griggs A."/>
            <person name="Gujja S."/>
            <person name="Hansen M."/>
            <person name="Howarth C."/>
            <person name="Imamovic A."/>
            <person name="Larimer J."/>
            <person name="McCowan C."/>
            <person name="Murphy C."/>
            <person name="Neiman D."/>
            <person name="Pearson M."/>
            <person name="Priest M."/>
            <person name="Roberts A."/>
            <person name="Saif S."/>
            <person name="Shea T."/>
            <person name="Sisk P."/>
            <person name="Sykes S."/>
            <person name="Wortman J."/>
            <person name="Nusbaum C."/>
            <person name="Birren B."/>
        </authorList>
    </citation>
    <scope>NUCLEOTIDE SEQUENCE [LARGE SCALE GENOMIC DNA]</scope>
    <source>
        <strain evidence="9 10">ATCC BAA-351</strain>
    </source>
</reference>
<evidence type="ECO:0000256" key="2">
    <source>
        <dbReference type="ARBA" id="ARBA00005014"/>
    </source>
</evidence>
<comment type="caution">
    <text evidence="9">The sequence shown here is derived from an EMBL/GenBank/DDBJ whole genome shotgun (WGS) entry which is preliminary data.</text>
</comment>
<comment type="pathway">
    <text evidence="2">One-carbon metabolism; formaldehyde assimilation via RuMP pathway; D-fructose 6-phosphate from D-ribulose 5-phosphate and formaldehyde: step 1/2.</text>
</comment>
<evidence type="ECO:0000313" key="10">
    <source>
        <dbReference type="Proteomes" id="UP000013782"/>
    </source>
</evidence>
<dbReference type="RefSeq" id="WP_010756561.1">
    <property type="nucleotide sequence ID" value="NZ_ASWD01000002.1"/>
</dbReference>
<organism evidence="9 10">
    <name type="scientific">Enterococcus pallens ATCC BAA-351</name>
    <dbReference type="NCBI Taxonomy" id="1158607"/>
    <lineage>
        <taxon>Bacteria</taxon>
        <taxon>Bacillati</taxon>
        <taxon>Bacillota</taxon>
        <taxon>Bacilli</taxon>
        <taxon>Lactobacillales</taxon>
        <taxon>Enterococcaceae</taxon>
        <taxon>Enterococcus</taxon>
    </lineage>
</organism>
<comment type="catalytic activity">
    <reaction evidence="1">
        <text>D-ribulose 5-phosphate + formaldehyde = D-arabino-hex-3-ulose 6-phosphate</text>
        <dbReference type="Rhea" id="RHEA:25201"/>
        <dbReference type="ChEBI" id="CHEBI:16842"/>
        <dbReference type="ChEBI" id="CHEBI:58121"/>
        <dbReference type="ChEBI" id="CHEBI:58542"/>
        <dbReference type="EC" id="4.1.2.43"/>
    </reaction>
</comment>
<dbReference type="InterPro" id="IPR017553">
    <property type="entry name" value="3-hexulose-6-phosphate_synth"/>
</dbReference>
<dbReference type="NCBIfam" id="TIGR03128">
    <property type="entry name" value="RuMP_HxlA"/>
    <property type="match status" value="1"/>
</dbReference>
<dbReference type="UniPathway" id="UPA00294">
    <property type="reaction ID" value="UER00434"/>
</dbReference>
<dbReference type="AlphaFoldDB" id="R2T5Q2"/>
<dbReference type="EC" id="4.1.2.43" evidence="4"/>
<dbReference type="InterPro" id="IPR001754">
    <property type="entry name" value="OMPdeCOase_dom"/>
</dbReference>
<dbReference type="GO" id="GO:0043801">
    <property type="term" value="F:hexulose-6-phosphate synthase activity"/>
    <property type="evidence" value="ECO:0007669"/>
    <property type="project" value="UniProtKB-EC"/>
</dbReference>
<dbReference type="OrthoDB" id="43475at2"/>
<dbReference type="Gene3D" id="3.20.20.70">
    <property type="entry name" value="Aldolase class I"/>
    <property type="match status" value="1"/>
</dbReference>
<name>R2T5Q2_9ENTE</name>
<dbReference type="PANTHER" id="PTHR35039">
    <property type="entry name" value="3-KETO-L-GULONATE-6-PHOSPHATE DECARBOXYLASE SGBH-RELATED"/>
    <property type="match status" value="1"/>
</dbReference>
<dbReference type="SMART" id="SM00934">
    <property type="entry name" value="OMPdecase"/>
    <property type="match status" value="1"/>
</dbReference>
<dbReference type="InterPro" id="IPR041710">
    <property type="entry name" value="HPS/KGPDC"/>
</dbReference>
<dbReference type="PATRIC" id="fig|1158607.3.peg.1524"/>
<dbReference type="PANTHER" id="PTHR35039:SF3">
    <property type="entry name" value="3-KETO-L-GULONATE-6-PHOSPHATE DECARBOXYLASE SGBH-RELATED"/>
    <property type="match status" value="1"/>
</dbReference>
<dbReference type="FunFam" id="3.20.20.70:FF:000022">
    <property type="entry name" value="3-keto-L-gulonate-6-phosphate decarboxylase UlaD"/>
    <property type="match status" value="1"/>
</dbReference>
<evidence type="ECO:0000256" key="6">
    <source>
        <dbReference type="ARBA" id="ARBA00023239"/>
    </source>
</evidence>
<dbReference type="GO" id="GO:0033982">
    <property type="term" value="F:3-dehydro-L-gulonate-6-phosphate decarboxylase activity"/>
    <property type="evidence" value="ECO:0007669"/>
    <property type="project" value="TreeGrafter"/>
</dbReference>
<keyword evidence="10" id="KW-1185">Reference proteome</keyword>
<dbReference type="GO" id="GO:0006730">
    <property type="term" value="P:one-carbon metabolic process"/>
    <property type="evidence" value="ECO:0007669"/>
    <property type="project" value="UniProtKB-KW"/>
</dbReference>
<feature type="domain" description="Orotidine 5'-phosphate decarboxylase" evidence="8">
    <location>
        <begin position="2"/>
        <end position="203"/>
    </location>
</feature>
<gene>
    <name evidence="9" type="ORF">UAU_01536</name>
</gene>
<evidence type="ECO:0000256" key="5">
    <source>
        <dbReference type="ARBA" id="ARBA00022563"/>
    </source>
</evidence>
<keyword evidence="7" id="KW-0119">Carbohydrate metabolism</keyword>
<comment type="similarity">
    <text evidence="3">Belongs to the HPS/KGPDC family. HPS subfamily.</text>
</comment>
<accession>R2T5Q2</accession>
<evidence type="ECO:0000259" key="8">
    <source>
        <dbReference type="SMART" id="SM00934"/>
    </source>
</evidence>
<evidence type="ECO:0000256" key="1">
    <source>
        <dbReference type="ARBA" id="ARBA00000718"/>
    </source>
</evidence>
<dbReference type="GO" id="GO:0006207">
    <property type="term" value="P:'de novo' pyrimidine nucleobase biosynthetic process"/>
    <property type="evidence" value="ECO:0007669"/>
    <property type="project" value="InterPro"/>
</dbReference>
<dbReference type="SUPFAM" id="SSF51366">
    <property type="entry name" value="Ribulose-phoshate binding barrel"/>
    <property type="match status" value="1"/>
</dbReference>
<dbReference type="InterPro" id="IPR013785">
    <property type="entry name" value="Aldolase_TIM"/>
</dbReference>
<dbReference type="Pfam" id="PF00215">
    <property type="entry name" value="OMPdecase"/>
    <property type="match status" value="1"/>
</dbReference>
<dbReference type="EMBL" id="AJAQ01000011">
    <property type="protein sequence ID" value="EOH95574.1"/>
    <property type="molecule type" value="Genomic_DNA"/>
</dbReference>
<dbReference type="Proteomes" id="UP000013782">
    <property type="component" value="Unassembled WGS sequence"/>
</dbReference>
<evidence type="ECO:0000313" key="9">
    <source>
        <dbReference type="EMBL" id="EOH95574.1"/>
    </source>
</evidence>
<dbReference type="STRING" id="160454.RV10_GL001309"/>
<dbReference type="eggNOG" id="COG0269">
    <property type="taxonomic scope" value="Bacteria"/>
</dbReference>
<sequence length="211" mass="23177">MKIQLAIDELSLSETLNILDEIVPFIDIIEVGTPFMIDAGREAVRRIKEKYPHKEVLCDAKIMDAGAYESELVFEAKADYVTVLGLTDDSTIRGCVEVAKKYGKKVLVDMICVGNLEKRIPEIEALGVDIIAVHTGADLQKQGRTPLEDLIEMKKHVKKCQIAVAGGINLSTIDSYIKESPDIVIVGSGILNDAQPREVAEGIFRKINGVK</sequence>
<evidence type="ECO:0000256" key="7">
    <source>
        <dbReference type="ARBA" id="ARBA00023277"/>
    </source>
</evidence>
<keyword evidence="5" id="KW-0554">One-carbon metabolism</keyword>